<reference evidence="2 3" key="1">
    <citation type="journal article" date="2015" name="Proc. Natl. Acad. Sci. U.S.A.">
        <title>The resurrection genome of Boea hygrometrica: A blueprint for survival of dehydration.</title>
        <authorList>
            <person name="Xiao L."/>
            <person name="Yang G."/>
            <person name="Zhang L."/>
            <person name="Yang X."/>
            <person name="Zhao S."/>
            <person name="Ji Z."/>
            <person name="Zhou Q."/>
            <person name="Hu M."/>
            <person name="Wang Y."/>
            <person name="Chen M."/>
            <person name="Xu Y."/>
            <person name="Jin H."/>
            <person name="Xiao X."/>
            <person name="Hu G."/>
            <person name="Bao F."/>
            <person name="Hu Y."/>
            <person name="Wan P."/>
            <person name="Li L."/>
            <person name="Deng X."/>
            <person name="Kuang T."/>
            <person name="Xiang C."/>
            <person name="Zhu J.K."/>
            <person name="Oliver M.J."/>
            <person name="He Y."/>
        </authorList>
    </citation>
    <scope>NUCLEOTIDE SEQUENCE [LARGE SCALE GENOMIC DNA]</scope>
    <source>
        <strain evidence="3">cv. XS01</strain>
    </source>
</reference>
<dbReference type="Proteomes" id="UP000250235">
    <property type="component" value="Unassembled WGS sequence"/>
</dbReference>
<proteinExistence type="predicted"/>
<name>A0A2Z7A3Y4_9LAMI</name>
<evidence type="ECO:0000313" key="2">
    <source>
        <dbReference type="EMBL" id="KZV16318.1"/>
    </source>
</evidence>
<gene>
    <name evidence="2" type="ORF">F511_10270</name>
</gene>
<dbReference type="EMBL" id="KV019088">
    <property type="protein sequence ID" value="KZV16318.1"/>
    <property type="molecule type" value="Genomic_DNA"/>
</dbReference>
<dbReference type="AlphaFoldDB" id="A0A2Z7A3Y4"/>
<feature type="region of interest" description="Disordered" evidence="1">
    <location>
        <begin position="177"/>
        <end position="200"/>
    </location>
</feature>
<evidence type="ECO:0000313" key="3">
    <source>
        <dbReference type="Proteomes" id="UP000250235"/>
    </source>
</evidence>
<evidence type="ECO:0000256" key="1">
    <source>
        <dbReference type="SAM" id="MobiDB-lite"/>
    </source>
</evidence>
<sequence length="221" mass="24745">MLILSSENGCYTPRCLADTKLITGNGDRPAEVPVCPAWLPEDPATEHIDPNNTKASPSAITARWFSDTTDQSITTPMIELYISGMTHLSADHNVALSQGISIFSSNPSFYNILPTVKNSNLVLPIKAASTARTKLKITYPKLKRAEEISGLVLRKRSRNTATSRSLSNVDSSHLTDINRKSFSRRAQRHQSLSKQRRKSTAIYRRSVRMNSIYRGFHWGKR</sequence>
<organism evidence="2 3">
    <name type="scientific">Dorcoceras hygrometricum</name>
    <dbReference type="NCBI Taxonomy" id="472368"/>
    <lineage>
        <taxon>Eukaryota</taxon>
        <taxon>Viridiplantae</taxon>
        <taxon>Streptophyta</taxon>
        <taxon>Embryophyta</taxon>
        <taxon>Tracheophyta</taxon>
        <taxon>Spermatophyta</taxon>
        <taxon>Magnoliopsida</taxon>
        <taxon>eudicotyledons</taxon>
        <taxon>Gunneridae</taxon>
        <taxon>Pentapetalae</taxon>
        <taxon>asterids</taxon>
        <taxon>lamiids</taxon>
        <taxon>Lamiales</taxon>
        <taxon>Gesneriaceae</taxon>
        <taxon>Didymocarpoideae</taxon>
        <taxon>Trichosporeae</taxon>
        <taxon>Loxocarpinae</taxon>
        <taxon>Dorcoceras</taxon>
    </lineage>
</organism>
<keyword evidence="3" id="KW-1185">Reference proteome</keyword>
<accession>A0A2Z7A3Y4</accession>
<protein>
    <submittedName>
        <fullName evidence="2">Uncharacterized protein</fullName>
    </submittedName>
</protein>